<comment type="caution">
    <text evidence="2">The sequence shown here is derived from an EMBL/GenBank/DDBJ whole genome shotgun (WGS) entry which is preliminary data.</text>
</comment>
<evidence type="ECO:0000313" key="3">
    <source>
        <dbReference type="Proteomes" id="UP001642360"/>
    </source>
</evidence>
<dbReference type="InterPro" id="IPR000668">
    <property type="entry name" value="Peptidase_C1A_C"/>
</dbReference>
<dbReference type="Gene3D" id="3.90.70.10">
    <property type="entry name" value="Cysteine proteinases"/>
    <property type="match status" value="1"/>
</dbReference>
<dbReference type="EMBL" id="CAUOFW020001725">
    <property type="protein sequence ID" value="CAK9148153.1"/>
    <property type="molecule type" value="Genomic_DNA"/>
</dbReference>
<reference evidence="2 3" key="1">
    <citation type="submission" date="2024-02" db="EMBL/GenBank/DDBJ databases">
        <authorList>
            <person name="Vignale AGUSTIN F."/>
            <person name="Sosa J E."/>
            <person name="Modenutti C."/>
        </authorList>
    </citation>
    <scope>NUCLEOTIDE SEQUENCE [LARGE SCALE GENOMIC DNA]</scope>
</reference>
<protein>
    <recommendedName>
        <fullName evidence="1">Peptidase C1A papain C-terminal domain-containing protein</fullName>
    </recommendedName>
</protein>
<dbReference type="Proteomes" id="UP001642360">
    <property type="component" value="Unassembled WGS sequence"/>
</dbReference>
<accession>A0ABC8RZI0</accession>
<keyword evidence="3" id="KW-1185">Reference proteome</keyword>
<organism evidence="2 3">
    <name type="scientific">Ilex paraguariensis</name>
    <name type="common">yerba mate</name>
    <dbReference type="NCBI Taxonomy" id="185542"/>
    <lineage>
        <taxon>Eukaryota</taxon>
        <taxon>Viridiplantae</taxon>
        <taxon>Streptophyta</taxon>
        <taxon>Embryophyta</taxon>
        <taxon>Tracheophyta</taxon>
        <taxon>Spermatophyta</taxon>
        <taxon>Magnoliopsida</taxon>
        <taxon>eudicotyledons</taxon>
        <taxon>Gunneridae</taxon>
        <taxon>Pentapetalae</taxon>
        <taxon>asterids</taxon>
        <taxon>campanulids</taxon>
        <taxon>Aquifoliales</taxon>
        <taxon>Aquifoliaceae</taxon>
        <taxon>Ilex</taxon>
    </lineage>
</organism>
<evidence type="ECO:0000313" key="2">
    <source>
        <dbReference type="EMBL" id="CAK9148153.1"/>
    </source>
</evidence>
<sequence length="88" mass="9437">MASLQSPTTPMQATMELAMLRRHPPIHAAKITGYEDVPANAVGYGTTVDGTKYWLVKNSWGTSWGVETGIDASEGLYGITMDASYPTA</sequence>
<feature type="domain" description="Peptidase C1A papain C-terminal" evidence="1">
    <location>
        <begin position="40"/>
        <end position="86"/>
    </location>
</feature>
<evidence type="ECO:0000259" key="1">
    <source>
        <dbReference type="Pfam" id="PF00112"/>
    </source>
</evidence>
<dbReference type="Pfam" id="PF00112">
    <property type="entry name" value="Peptidase_C1"/>
    <property type="match status" value="1"/>
</dbReference>
<gene>
    <name evidence="2" type="ORF">ILEXP_LOCUS16080</name>
</gene>
<proteinExistence type="predicted"/>
<dbReference type="AlphaFoldDB" id="A0ABC8RZI0"/>
<dbReference type="SUPFAM" id="SSF54001">
    <property type="entry name" value="Cysteine proteinases"/>
    <property type="match status" value="1"/>
</dbReference>
<dbReference type="InterPro" id="IPR038765">
    <property type="entry name" value="Papain-like_cys_pep_sf"/>
</dbReference>
<name>A0ABC8RZI0_9AQUA</name>